<accession>A0A0R3SYM5</accession>
<evidence type="ECO:0000313" key="3">
    <source>
        <dbReference type="Proteomes" id="UP000274504"/>
    </source>
</evidence>
<organism evidence="4">
    <name type="scientific">Hymenolepis diminuta</name>
    <name type="common">Rat tapeworm</name>
    <dbReference type="NCBI Taxonomy" id="6216"/>
    <lineage>
        <taxon>Eukaryota</taxon>
        <taxon>Metazoa</taxon>
        <taxon>Spiralia</taxon>
        <taxon>Lophotrochozoa</taxon>
        <taxon>Platyhelminthes</taxon>
        <taxon>Cestoda</taxon>
        <taxon>Eucestoda</taxon>
        <taxon>Cyclophyllidea</taxon>
        <taxon>Hymenolepididae</taxon>
        <taxon>Hymenolepis</taxon>
    </lineage>
</organism>
<name>A0A0R3SYM5_HYMDI</name>
<protein>
    <submittedName>
        <fullName evidence="2 4">Uncharacterized protein</fullName>
    </submittedName>
</protein>
<evidence type="ECO:0000313" key="2">
    <source>
        <dbReference type="EMBL" id="VDL64201.1"/>
    </source>
</evidence>
<reference evidence="4" key="1">
    <citation type="submission" date="2017-02" db="UniProtKB">
        <authorList>
            <consortium name="WormBaseParasite"/>
        </authorList>
    </citation>
    <scope>IDENTIFICATION</scope>
</reference>
<dbReference type="WBParaSite" id="HDID_0001087001-mRNA-1">
    <property type="protein sequence ID" value="HDID_0001087001-mRNA-1"/>
    <property type="gene ID" value="HDID_0001087001"/>
</dbReference>
<proteinExistence type="predicted"/>
<feature type="compositionally biased region" description="Pro residues" evidence="1">
    <location>
        <begin position="53"/>
        <end position="62"/>
    </location>
</feature>
<feature type="region of interest" description="Disordered" evidence="1">
    <location>
        <begin position="38"/>
        <end position="81"/>
    </location>
</feature>
<dbReference type="EMBL" id="UYSG01012042">
    <property type="protein sequence ID" value="VDL64201.1"/>
    <property type="molecule type" value="Genomic_DNA"/>
</dbReference>
<reference evidence="2 3" key="2">
    <citation type="submission" date="2018-11" db="EMBL/GenBank/DDBJ databases">
        <authorList>
            <consortium name="Pathogen Informatics"/>
        </authorList>
    </citation>
    <scope>NUCLEOTIDE SEQUENCE [LARGE SCALE GENOMIC DNA]</scope>
</reference>
<gene>
    <name evidence="2" type="ORF">HDID_LOCUS10868</name>
</gene>
<dbReference type="Proteomes" id="UP000274504">
    <property type="component" value="Unassembled WGS sequence"/>
</dbReference>
<evidence type="ECO:0000256" key="1">
    <source>
        <dbReference type="SAM" id="MobiDB-lite"/>
    </source>
</evidence>
<evidence type="ECO:0000313" key="4">
    <source>
        <dbReference type="WBParaSite" id="HDID_0001087001-mRNA-1"/>
    </source>
</evidence>
<sequence length="106" mass="11731">MTRHPIQEKKESLTSGGGVAALMDCAATEMSRLRVKATVLKRYPPQETRRSPEPSPSPPNPQTTPTVSAEERKEKATSTTETLTSLLQIQLAQINRMSETVRIEAR</sequence>
<dbReference type="AlphaFoldDB" id="A0A0R3SYM5"/>